<protein>
    <submittedName>
        <fullName evidence="1">Uncharacterized protein</fullName>
    </submittedName>
</protein>
<dbReference type="Gene3D" id="1.10.510.10">
    <property type="entry name" value="Transferase(Phosphotransferase) domain 1"/>
    <property type="match status" value="1"/>
</dbReference>
<evidence type="ECO:0000313" key="2">
    <source>
        <dbReference type="Proteomes" id="UP001145742"/>
    </source>
</evidence>
<dbReference type="SUPFAM" id="SSF56112">
    <property type="entry name" value="Protein kinase-like (PK-like)"/>
    <property type="match status" value="1"/>
</dbReference>
<evidence type="ECO:0000313" key="1">
    <source>
        <dbReference type="EMBL" id="KAJ7427371.1"/>
    </source>
</evidence>
<dbReference type="Proteomes" id="UP001145742">
    <property type="component" value="Unassembled WGS sequence"/>
</dbReference>
<accession>A0ABQ9DY98</accession>
<dbReference type="InterPro" id="IPR011009">
    <property type="entry name" value="Kinase-like_dom_sf"/>
</dbReference>
<name>A0ABQ9DY98_9PASS</name>
<proteinExistence type="predicted"/>
<comment type="caution">
    <text evidence="1">The sequence shown here is derived from an EMBL/GenBank/DDBJ whole genome shotgun (WGS) entry which is preliminary data.</text>
</comment>
<keyword evidence="2" id="KW-1185">Reference proteome</keyword>
<dbReference type="EMBL" id="WHWB01031965">
    <property type="protein sequence ID" value="KAJ7427371.1"/>
    <property type="molecule type" value="Genomic_DNA"/>
</dbReference>
<gene>
    <name evidence="1" type="ORF">WISP_07597</name>
</gene>
<organism evidence="1 2">
    <name type="scientific">Willisornis vidua</name>
    <name type="common">Xingu scale-backed antbird</name>
    <dbReference type="NCBI Taxonomy" id="1566151"/>
    <lineage>
        <taxon>Eukaryota</taxon>
        <taxon>Metazoa</taxon>
        <taxon>Chordata</taxon>
        <taxon>Craniata</taxon>
        <taxon>Vertebrata</taxon>
        <taxon>Euteleostomi</taxon>
        <taxon>Archelosauria</taxon>
        <taxon>Archosauria</taxon>
        <taxon>Dinosauria</taxon>
        <taxon>Saurischia</taxon>
        <taxon>Theropoda</taxon>
        <taxon>Coelurosauria</taxon>
        <taxon>Aves</taxon>
        <taxon>Neognathae</taxon>
        <taxon>Neoaves</taxon>
        <taxon>Telluraves</taxon>
        <taxon>Australaves</taxon>
        <taxon>Passeriformes</taxon>
        <taxon>Thamnophilidae</taxon>
        <taxon>Willisornis</taxon>
    </lineage>
</organism>
<reference evidence="1" key="1">
    <citation type="submission" date="2019-10" db="EMBL/GenBank/DDBJ databases">
        <authorList>
            <person name="Soares A.E.R."/>
            <person name="Aleixo A."/>
            <person name="Schneider P."/>
            <person name="Miyaki C.Y."/>
            <person name="Schneider M.P."/>
            <person name="Mello C."/>
            <person name="Vasconcelos A.T.R."/>
        </authorList>
    </citation>
    <scope>NUCLEOTIDE SEQUENCE</scope>
    <source>
        <tissue evidence="1">Muscle</tissue>
    </source>
</reference>
<sequence>MAKPMERREHVFSSLDQLAAGNICLVPNPDQEELAKRCDLYGMVELVKKMLTWDSHERITPSAALQHPFISMQEVKSSFEASQYYQLSQEDLTVSCKDSSKAEILPGMEKGAFIPTVQGGIQKAIAQTDGLALAELAGDTGDKNQQGVC</sequence>